<keyword evidence="8" id="KW-1185">Reference proteome</keyword>
<dbReference type="AlphaFoldDB" id="A0AA92X0N0"/>
<dbReference type="SUPFAM" id="SSF49401">
    <property type="entry name" value="Bacterial adhesins"/>
    <property type="match status" value="1"/>
</dbReference>
<proteinExistence type="inferred from homology"/>
<evidence type="ECO:0000256" key="3">
    <source>
        <dbReference type="ARBA" id="ARBA00022729"/>
    </source>
</evidence>
<feature type="transmembrane region" description="Helical" evidence="5">
    <location>
        <begin position="21"/>
        <end position="41"/>
    </location>
</feature>
<organism evidence="7 8">
    <name type="scientific">Serratia inhibens</name>
    <dbReference type="NCBI Taxonomy" id="2338073"/>
    <lineage>
        <taxon>Bacteria</taxon>
        <taxon>Pseudomonadati</taxon>
        <taxon>Pseudomonadota</taxon>
        <taxon>Gammaproteobacteria</taxon>
        <taxon>Enterobacterales</taxon>
        <taxon>Yersiniaceae</taxon>
        <taxon>Serratia</taxon>
    </lineage>
</organism>
<protein>
    <submittedName>
        <fullName evidence="7">Type 1 fimbrial protein</fullName>
    </submittedName>
</protein>
<dbReference type="InterPro" id="IPR036937">
    <property type="entry name" value="Adhesion_dom_fimbrial_sf"/>
</dbReference>
<dbReference type="EMBL" id="QYYG01000010">
    <property type="protein sequence ID" value="RJF53298.1"/>
    <property type="molecule type" value="Genomic_DNA"/>
</dbReference>
<dbReference type="GO" id="GO:0009289">
    <property type="term" value="C:pilus"/>
    <property type="evidence" value="ECO:0007669"/>
    <property type="project" value="UniProtKB-SubCell"/>
</dbReference>
<evidence type="ECO:0000256" key="1">
    <source>
        <dbReference type="ARBA" id="ARBA00004561"/>
    </source>
</evidence>
<evidence type="ECO:0000256" key="5">
    <source>
        <dbReference type="SAM" id="Phobius"/>
    </source>
</evidence>
<dbReference type="PANTHER" id="PTHR33420:SF3">
    <property type="entry name" value="FIMBRIAL SUBUNIT ELFA"/>
    <property type="match status" value="1"/>
</dbReference>
<reference evidence="7 8" key="1">
    <citation type="submission" date="2018-09" db="EMBL/GenBank/DDBJ databases">
        <title>Draft genome of a novel serratia sp. strain with antifungal activity.</title>
        <authorList>
            <person name="Dichmann S.I."/>
            <person name="Park B.P."/>
            <person name="Pathiraja D."/>
            <person name="Choi I.-G."/>
            <person name="Stougaard P."/>
            <person name="Hennessy R.C."/>
        </authorList>
    </citation>
    <scope>NUCLEOTIDE SEQUENCE [LARGE SCALE GENOMIC DNA]</scope>
    <source>
        <strain evidence="7 8">S40</strain>
    </source>
</reference>
<gene>
    <name evidence="7" type="ORF">D4100_22720</name>
</gene>
<evidence type="ECO:0000259" key="6">
    <source>
        <dbReference type="Pfam" id="PF00419"/>
    </source>
</evidence>
<accession>A0AA92X0N0</accession>
<dbReference type="Gene3D" id="2.60.40.1090">
    <property type="entry name" value="Fimbrial-type adhesion domain"/>
    <property type="match status" value="1"/>
</dbReference>
<keyword evidence="5" id="KW-1133">Transmembrane helix</keyword>
<dbReference type="RefSeq" id="WP_119805303.1">
    <property type="nucleotide sequence ID" value="NZ_QYYG01000010.1"/>
</dbReference>
<dbReference type="InterPro" id="IPR050263">
    <property type="entry name" value="Bact_Fimbrial_Adh_Pro"/>
</dbReference>
<keyword evidence="3" id="KW-0732">Signal</keyword>
<dbReference type="InterPro" id="IPR000259">
    <property type="entry name" value="Adhesion_dom_fimbrial"/>
</dbReference>
<dbReference type="Proteomes" id="UP000284338">
    <property type="component" value="Unassembled WGS sequence"/>
</dbReference>
<evidence type="ECO:0000256" key="2">
    <source>
        <dbReference type="ARBA" id="ARBA00006671"/>
    </source>
</evidence>
<dbReference type="PANTHER" id="PTHR33420">
    <property type="entry name" value="FIMBRIAL SUBUNIT ELFA-RELATED"/>
    <property type="match status" value="1"/>
</dbReference>
<keyword evidence="4" id="KW-0281">Fimbrium</keyword>
<comment type="caution">
    <text evidence="7">The sequence shown here is derived from an EMBL/GenBank/DDBJ whole genome shotgun (WGS) entry which is preliminary data.</text>
</comment>
<comment type="similarity">
    <text evidence="2">Belongs to the fimbrial protein family.</text>
</comment>
<dbReference type="GO" id="GO:0043709">
    <property type="term" value="P:cell adhesion involved in single-species biofilm formation"/>
    <property type="evidence" value="ECO:0007669"/>
    <property type="project" value="TreeGrafter"/>
</dbReference>
<name>A0AA92X0N0_9GAMM</name>
<comment type="subcellular location">
    <subcellularLocation>
        <location evidence="1">Fimbrium</location>
    </subcellularLocation>
</comment>
<dbReference type="InterPro" id="IPR008966">
    <property type="entry name" value="Adhesion_dom_sf"/>
</dbReference>
<keyword evidence="5" id="KW-0472">Membrane</keyword>
<evidence type="ECO:0000256" key="4">
    <source>
        <dbReference type="ARBA" id="ARBA00023263"/>
    </source>
</evidence>
<dbReference type="Pfam" id="PF00419">
    <property type="entry name" value="Fimbrial"/>
    <property type="match status" value="1"/>
</dbReference>
<sequence length="222" mass="24284">MRQQNKTVRLPPSRHERLYRWCLAAWVMMVPVVVVVGWLLIPSARAADWVLTEHGDVDGNSGQLWVHGALTESACRLDMTSAYQDVNLGDIGTGRLLNVGDRGMPVAVQLHLRDCLRMSGGSQDSRTGNLTWSASQPAVSLSFIAPMDPDTPGLLQVRGAKGIGLRLLDEQMRDVHIGERGPKQLLTPGLATLTYTIAPERTAAPLQAGAYRATVDFRLSYD</sequence>
<evidence type="ECO:0000313" key="7">
    <source>
        <dbReference type="EMBL" id="RJF53298.1"/>
    </source>
</evidence>
<keyword evidence="5" id="KW-0812">Transmembrane</keyword>
<feature type="domain" description="Fimbrial-type adhesion" evidence="6">
    <location>
        <begin position="70"/>
        <end position="222"/>
    </location>
</feature>
<evidence type="ECO:0000313" key="8">
    <source>
        <dbReference type="Proteomes" id="UP000284338"/>
    </source>
</evidence>